<feature type="non-terminal residue" evidence="5">
    <location>
        <position position="1"/>
    </location>
</feature>
<dbReference type="AlphaFoldDB" id="A0A0C2G092"/>
<sequence length="139" mass="15461">EHYVDVIRSTEVTEIKDQADGLTLCLSNGSSVDCNFVIWATGVTPSTKVWRDNCEELKISSTDGGIVVDDSLRTSVADVYACGDMRLWTQARQMGDYCARSMMANGDVDIDFCFELFTHTTTFFGYKGFLPKSERLNSA</sequence>
<dbReference type="InterPro" id="IPR036188">
    <property type="entry name" value="FAD/NAD-bd_sf"/>
</dbReference>
<evidence type="ECO:0000256" key="2">
    <source>
        <dbReference type="ARBA" id="ARBA00022630"/>
    </source>
</evidence>
<gene>
    <name evidence="5" type="ORF">ANCDUO_19405</name>
</gene>
<dbReference type="Proteomes" id="UP000054047">
    <property type="component" value="Unassembled WGS sequence"/>
</dbReference>
<dbReference type="InterPro" id="IPR050260">
    <property type="entry name" value="FAD-bd_OxRdtase"/>
</dbReference>
<dbReference type="Pfam" id="PF07992">
    <property type="entry name" value="Pyr_redox_2"/>
    <property type="match status" value="1"/>
</dbReference>
<keyword evidence="6" id="KW-1185">Reference proteome</keyword>
<accession>A0A0C2G092</accession>
<comment type="cofactor">
    <cofactor evidence="1">
        <name>FAD</name>
        <dbReference type="ChEBI" id="CHEBI:57692"/>
    </cofactor>
</comment>
<dbReference type="PANTHER" id="PTHR43429">
    <property type="entry name" value="PYRIDINE NUCLEOTIDE-DISULFIDE OXIDOREDUCTASE DOMAIN-CONTAINING"/>
    <property type="match status" value="1"/>
</dbReference>
<keyword evidence="3" id="KW-0274">FAD</keyword>
<evidence type="ECO:0000313" key="5">
    <source>
        <dbReference type="EMBL" id="KIH50516.1"/>
    </source>
</evidence>
<dbReference type="GO" id="GO:0016491">
    <property type="term" value="F:oxidoreductase activity"/>
    <property type="evidence" value="ECO:0007669"/>
    <property type="project" value="InterPro"/>
</dbReference>
<dbReference type="PANTHER" id="PTHR43429:SF2">
    <property type="entry name" value="PYRIDINE NUCLEOTIDE-DISULFIDE OXIDOREDUCTASE DOMAIN-CONTAINING PROTEIN 1"/>
    <property type="match status" value="1"/>
</dbReference>
<feature type="domain" description="FAD/NAD(P)-binding" evidence="4">
    <location>
        <begin position="3"/>
        <end position="95"/>
    </location>
</feature>
<name>A0A0C2G092_9BILA</name>
<proteinExistence type="predicted"/>
<evidence type="ECO:0000256" key="1">
    <source>
        <dbReference type="ARBA" id="ARBA00001974"/>
    </source>
</evidence>
<reference evidence="5 6" key="1">
    <citation type="submission" date="2013-12" db="EMBL/GenBank/DDBJ databases">
        <title>Draft genome of the parsitic nematode Ancylostoma duodenale.</title>
        <authorList>
            <person name="Mitreva M."/>
        </authorList>
    </citation>
    <scope>NUCLEOTIDE SEQUENCE [LARGE SCALE GENOMIC DNA]</scope>
    <source>
        <strain evidence="5 6">Zhejiang</strain>
    </source>
</reference>
<dbReference type="PRINTS" id="PR00368">
    <property type="entry name" value="FADPNR"/>
</dbReference>
<dbReference type="EMBL" id="KN749485">
    <property type="protein sequence ID" value="KIH50516.1"/>
    <property type="molecule type" value="Genomic_DNA"/>
</dbReference>
<dbReference type="OrthoDB" id="202203at2759"/>
<organism evidence="5 6">
    <name type="scientific">Ancylostoma duodenale</name>
    <dbReference type="NCBI Taxonomy" id="51022"/>
    <lineage>
        <taxon>Eukaryota</taxon>
        <taxon>Metazoa</taxon>
        <taxon>Ecdysozoa</taxon>
        <taxon>Nematoda</taxon>
        <taxon>Chromadorea</taxon>
        <taxon>Rhabditida</taxon>
        <taxon>Rhabditina</taxon>
        <taxon>Rhabditomorpha</taxon>
        <taxon>Strongyloidea</taxon>
        <taxon>Ancylostomatidae</taxon>
        <taxon>Ancylostomatinae</taxon>
        <taxon>Ancylostoma</taxon>
    </lineage>
</organism>
<dbReference type="SUPFAM" id="SSF51905">
    <property type="entry name" value="FAD/NAD(P)-binding domain"/>
    <property type="match status" value="1"/>
</dbReference>
<evidence type="ECO:0000259" key="4">
    <source>
        <dbReference type="Pfam" id="PF07992"/>
    </source>
</evidence>
<keyword evidence="2" id="KW-0285">Flavoprotein</keyword>
<dbReference type="InterPro" id="IPR023753">
    <property type="entry name" value="FAD/NAD-binding_dom"/>
</dbReference>
<evidence type="ECO:0000256" key="3">
    <source>
        <dbReference type="ARBA" id="ARBA00022827"/>
    </source>
</evidence>
<evidence type="ECO:0000313" key="6">
    <source>
        <dbReference type="Proteomes" id="UP000054047"/>
    </source>
</evidence>
<dbReference type="Gene3D" id="3.50.50.60">
    <property type="entry name" value="FAD/NAD(P)-binding domain"/>
    <property type="match status" value="1"/>
</dbReference>
<protein>
    <recommendedName>
        <fullName evidence="4">FAD/NAD(P)-binding domain-containing protein</fullName>
    </recommendedName>
</protein>